<protein>
    <recommendedName>
        <fullName evidence="7">TAFII55 protein conserved region domain-containing protein</fullName>
    </recommendedName>
</protein>
<reference evidence="8" key="2">
    <citation type="submission" date="2022-06" db="UniProtKB">
        <authorList>
            <consortium name="EnsemblPlants"/>
        </authorList>
    </citation>
    <scope>IDENTIFICATION</scope>
</reference>
<dbReference type="Proteomes" id="UP000015106">
    <property type="component" value="Unassembled WGS sequence"/>
</dbReference>
<evidence type="ECO:0000313" key="9">
    <source>
        <dbReference type="Proteomes" id="UP000015106"/>
    </source>
</evidence>
<keyword evidence="5" id="KW-0539">Nucleus</keyword>
<evidence type="ECO:0000313" key="8">
    <source>
        <dbReference type="EnsemblPlants" id="TuG1812S0000496100.01.T02"/>
    </source>
</evidence>
<evidence type="ECO:0000259" key="7">
    <source>
        <dbReference type="SMART" id="SM01370"/>
    </source>
</evidence>
<evidence type="ECO:0000256" key="1">
    <source>
        <dbReference type="ARBA" id="ARBA00004123"/>
    </source>
</evidence>
<organism evidence="8 9">
    <name type="scientific">Triticum urartu</name>
    <name type="common">Red wild einkorn</name>
    <name type="synonym">Crithodium urartu</name>
    <dbReference type="NCBI Taxonomy" id="4572"/>
    <lineage>
        <taxon>Eukaryota</taxon>
        <taxon>Viridiplantae</taxon>
        <taxon>Streptophyta</taxon>
        <taxon>Embryophyta</taxon>
        <taxon>Tracheophyta</taxon>
        <taxon>Spermatophyta</taxon>
        <taxon>Magnoliopsida</taxon>
        <taxon>Liliopsida</taxon>
        <taxon>Poales</taxon>
        <taxon>Poaceae</taxon>
        <taxon>BOP clade</taxon>
        <taxon>Pooideae</taxon>
        <taxon>Triticodae</taxon>
        <taxon>Triticeae</taxon>
        <taxon>Triticinae</taxon>
        <taxon>Triticum</taxon>
    </lineage>
</organism>
<feature type="compositionally biased region" description="Basic and acidic residues" evidence="6">
    <location>
        <begin position="213"/>
        <end position="223"/>
    </location>
</feature>
<evidence type="ECO:0000256" key="2">
    <source>
        <dbReference type="ARBA" id="ARBA00009368"/>
    </source>
</evidence>
<dbReference type="CDD" id="cd08047">
    <property type="entry name" value="TAF7"/>
    <property type="match status" value="1"/>
</dbReference>
<proteinExistence type="inferred from homology"/>
<dbReference type="PANTHER" id="PTHR12228">
    <property type="entry name" value="TRANSCRIPTION INITIATION FACTOR TFIID 55 KD SUBUNIT-RELATED"/>
    <property type="match status" value="1"/>
</dbReference>
<feature type="domain" description="TAFII55 protein conserved region" evidence="7">
    <location>
        <begin position="1"/>
        <end position="169"/>
    </location>
</feature>
<sequence length="223" mass="24547">MDEQFILRVPPSVAEQIERLMNESAAGSSSNPEDASLDLSFSDDGRSGTFMIGNQSFPASLLDLPTVVESYKTYDDSFLVKAADIGQVKVKVFVYISLICRPYNHFKLEQMVMVREDVDPAPEEVEYKHGLTPPMRDARRRRYRREPDLNAELVHRVEKDLISIMHGVSVSILLVQGGEGGGGEGGDRKKAAPAPAPKPDAQEPAANGEEAEPERSDSDDSEN</sequence>
<name>A0A8R7VBC0_TRIUA</name>
<comment type="similarity">
    <text evidence="2">Belongs to the TAF7 family.</text>
</comment>
<feature type="region of interest" description="Disordered" evidence="6">
    <location>
        <begin position="178"/>
        <end position="223"/>
    </location>
</feature>
<dbReference type="Gramene" id="TuG1812S0000496100.01.T02">
    <property type="protein sequence ID" value="TuG1812S0000496100.01.T02"/>
    <property type="gene ID" value="TuG1812S0000496100.01"/>
</dbReference>
<dbReference type="PANTHER" id="PTHR12228:SF18">
    <property type="entry name" value="TAFII55 PROTEIN CONSERVED REGION DOMAIN-CONTAINING PROTEIN"/>
    <property type="match status" value="1"/>
</dbReference>
<reference evidence="9" key="1">
    <citation type="journal article" date="2013" name="Nature">
        <title>Draft genome of the wheat A-genome progenitor Triticum urartu.</title>
        <authorList>
            <person name="Ling H.Q."/>
            <person name="Zhao S."/>
            <person name="Liu D."/>
            <person name="Wang J."/>
            <person name="Sun H."/>
            <person name="Zhang C."/>
            <person name="Fan H."/>
            <person name="Li D."/>
            <person name="Dong L."/>
            <person name="Tao Y."/>
            <person name="Gao C."/>
            <person name="Wu H."/>
            <person name="Li Y."/>
            <person name="Cui Y."/>
            <person name="Guo X."/>
            <person name="Zheng S."/>
            <person name="Wang B."/>
            <person name="Yu K."/>
            <person name="Liang Q."/>
            <person name="Yang W."/>
            <person name="Lou X."/>
            <person name="Chen J."/>
            <person name="Feng M."/>
            <person name="Jian J."/>
            <person name="Zhang X."/>
            <person name="Luo G."/>
            <person name="Jiang Y."/>
            <person name="Liu J."/>
            <person name="Wang Z."/>
            <person name="Sha Y."/>
            <person name="Zhang B."/>
            <person name="Wu H."/>
            <person name="Tang D."/>
            <person name="Shen Q."/>
            <person name="Xue P."/>
            <person name="Zou S."/>
            <person name="Wang X."/>
            <person name="Liu X."/>
            <person name="Wang F."/>
            <person name="Yang Y."/>
            <person name="An X."/>
            <person name="Dong Z."/>
            <person name="Zhang K."/>
            <person name="Zhang X."/>
            <person name="Luo M.C."/>
            <person name="Dvorak J."/>
            <person name="Tong Y."/>
            <person name="Wang J."/>
            <person name="Yang H."/>
            <person name="Li Z."/>
            <person name="Wang D."/>
            <person name="Zhang A."/>
            <person name="Wang J."/>
        </authorList>
    </citation>
    <scope>NUCLEOTIDE SEQUENCE</scope>
    <source>
        <strain evidence="9">cv. G1812</strain>
    </source>
</reference>
<keyword evidence="9" id="KW-1185">Reference proteome</keyword>
<evidence type="ECO:0000256" key="5">
    <source>
        <dbReference type="ARBA" id="ARBA00023242"/>
    </source>
</evidence>
<dbReference type="InterPro" id="IPR006751">
    <property type="entry name" value="TAFII55_prot_cons_reg"/>
</dbReference>
<keyword evidence="3" id="KW-0805">Transcription regulation</keyword>
<dbReference type="GO" id="GO:0016251">
    <property type="term" value="F:RNA polymerase II general transcription initiation factor activity"/>
    <property type="evidence" value="ECO:0007669"/>
    <property type="project" value="TreeGrafter"/>
</dbReference>
<dbReference type="InterPro" id="IPR037817">
    <property type="entry name" value="TAF7"/>
</dbReference>
<comment type="subcellular location">
    <subcellularLocation>
        <location evidence="1">Nucleus</location>
    </subcellularLocation>
</comment>
<evidence type="ECO:0000256" key="3">
    <source>
        <dbReference type="ARBA" id="ARBA00023015"/>
    </source>
</evidence>
<dbReference type="GO" id="GO:0051123">
    <property type="term" value="P:RNA polymerase II preinitiation complex assembly"/>
    <property type="evidence" value="ECO:0007669"/>
    <property type="project" value="TreeGrafter"/>
</dbReference>
<dbReference type="EnsemblPlants" id="TuG1812S0000496100.01.T02">
    <property type="protein sequence ID" value="TuG1812S0000496100.01.T02"/>
    <property type="gene ID" value="TuG1812S0000496100.01"/>
</dbReference>
<dbReference type="Pfam" id="PF04658">
    <property type="entry name" value="TAFII55_N"/>
    <property type="match status" value="1"/>
</dbReference>
<dbReference type="GO" id="GO:0005669">
    <property type="term" value="C:transcription factor TFIID complex"/>
    <property type="evidence" value="ECO:0007669"/>
    <property type="project" value="InterPro"/>
</dbReference>
<gene>
    <name evidence="8" type="primary">LOC125528068</name>
</gene>
<keyword evidence="4" id="KW-0804">Transcription</keyword>
<dbReference type="SMART" id="SM01370">
    <property type="entry name" value="TAFII55_N"/>
    <property type="match status" value="1"/>
</dbReference>
<accession>A0A8R7VBC0</accession>
<evidence type="ECO:0000256" key="6">
    <source>
        <dbReference type="SAM" id="MobiDB-lite"/>
    </source>
</evidence>
<evidence type="ECO:0000256" key="4">
    <source>
        <dbReference type="ARBA" id="ARBA00023163"/>
    </source>
</evidence>
<dbReference type="AlphaFoldDB" id="A0A8R7VBC0"/>